<organism evidence="2 3">
    <name type="scientific">Brevundimonas mediterranea</name>
    <dbReference type="NCBI Taxonomy" id="74329"/>
    <lineage>
        <taxon>Bacteria</taxon>
        <taxon>Pseudomonadati</taxon>
        <taxon>Pseudomonadota</taxon>
        <taxon>Alphaproteobacteria</taxon>
        <taxon>Caulobacterales</taxon>
        <taxon>Caulobacteraceae</taxon>
        <taxon>Brevundimonas</taxon>
    </lineage>
</organism>
<protein>
    <recommendedName>
        <fullName evidence="1">BLUF domain-containing protein</fullName>
    </recommendedName>
</protein>
<sequence length="141" mass="15677">MGDRKLLYRVLLVSETVGAVERSPLMLADILGASERNNRRDMIGSAMMFHEGQAAMMLEGMRADLDRLIARLLSDGRHRNLKIVEDRPIVHRRVAEPVKLNAMSPHQAGEYLGGRRLDQLAASVLERLLSCDGLRVSSCAV</sequence>
<evidence type="ECO:0000313" key="3">
    <source>
        <dbReference type="Proteomes" id="UP000289220"/>
    </source>
</evidence>
<accession>A0A7Z8Y2F5</accession>
<reference evidence="2 3" key="1">
    <citation type="submission" date="2018-11" db="EMBL/GenBank/DDBJ databases">
        <authorList>
            <person name="Peiro R."/>
            <person name="Begona"/>
            <person name="Cbmso G."/>
            <person name="Lopez M."/>
            <person name="Gonzalez S."/>
            <person name="Sacristan E."/>
            <person name="Castillo E."/>
        </authorList>
    </citation>
    <scope>NUCLEOTIDE SEQUENCE [LARGE SCALE GENOMIC DNA]</scope>
    <source>
        <strain evidence="2">Brev_genome</strain>
    </source>
</reference>
<dbReference type="InterPro" id="IPR036046">
    <property type="entry name" value="Acylphosphatase-like_dom_sf"/>
</dbReference>
<dbReference type="Pfam" id="PF04940">
    <property type="entry name" value="BLUF"/>
    <property type="match status" value="1"/>
</dbReference>
<keyword evidence="3" id="KW-1185">Reference proteome</keyword>
<dbReference type="GO" id="GO:0009882">
    <property type="term" value="F:blue light photoreceptor activity"/>
    <property type="evidence" value="ECO:0007669"/>
    <property type="project" value="InterPro"/>
</dbReference>
<dbReference type="InterPro" id="IPR007024">
    <property type="entry name" value="BLUF_domain"/>
</dbReference>
<dbReference type="SMART" id="SM01034">
    <property type="entry name" value="BLUF"/>
    <property type="match status" value="1"/>
</dbReference>
<proteinExistence type="predicted"/>
<dbReference type="EMBL" id="UXHF01000017">
    <property type="protein sequence ID" value="VDC49376.1"/>
    <property type="molecule type" value="Genomic_DNA"/>
</dbReference>
<dbReference type="Proteomes" id="UP000289220">
    <property type="component" value="Unassembled WGS sequence"/>
</dbReference>
<evidence type="ECO:0000313" key="2">
    <source>
        <dbReference type="EMBL" id="VDC49376.1"/>
    </source>
</evidence>
<dbReference type="PROSITE" id="PS50925">
    <property type="entry name" value="BLUF"/>
    <property type="match status" value="1"/>
</dbReference>
<gene>
    <name evidence="2" type="ORF">BREV_BREV_01183</name>
</gene>
<feature type="domain" description="BLUF" evidence="1">
    <location>
        <begin position="7"/>
        <end position="101"/>
    </location>
</feature>
<name>A0A7Z8Y2F5_9CAUL</name>
<dbReference type="GO" id="GO:0071949">
    <property type="term" value="F:FAD binding"/>
    <property type="evidence" value="ECO:0007669"/>
    <property type="project" value="InterPro"/>
</dbReference>
<dbReference type="SUPFAM" id="SSF54975">
    <property type="entry name" value="Acylphosphatase/BLUF domain-like"/>
    <property type="match status" value="1"/>
</dbReference>
<evidence type="ECO:0000259" key="1">
    <source>
        <dbReference type="PROSITE" id="PS50925"/>
    </source>
</evidence>
<dbReference type="Gene3D" id="3.30.70.100">
    <property type="match status" value="1"/>
</dbReference>
<comment type="caution">
    <text evidence="2">The sequence shown here is derived from an EMBL/GenBank/DDBJ whole genome shotgun (WGS) entry which is preliminary data.</text>
</comment>
<dbReference type="AlphaFoldDB" id="A0A7Z8Y2F5"/>